<dbReference type="PANTHER" id="PTHR12428">
    <property type="entry name" value="OXA1"/>
    <property type="match status" value="1"/>
</dbReference>
<organism evidence="17 18">
    <name type="scientific">Algoriella xinjiangensis</name>
    <dbReference type="NCBI Taxonomy" id="684065"/>
    <lineage>
        <taxon>Bacteria</taxon>
        <taxon>Pseudomonadati</taxon>
        <taxon>Bacteroidota</taxon>
        <taxon>Flavobacteriia</taxon>
        <taxon>Flavobacteriales</taxon>
        <taxon>Weeksellaceae</taxon>
        <taxon>Algoriella</taxon>
    </lineage>
</organism>
<dbReference type="PANTHER" id="PTHR12428:SF65">
    <property type="entry name" value="CYTOCHROME C OXIDASE ASSEMBLY PROTEIN COX18, MITOCHONDRIAL"/>
    <property type="match status" value="1"/>
</dbReference>
<evidence type="ECO:0000256" key="15">
    <source>
        <dbReference type="SAM" id="MobiDB-lite"/>
    </source>
</evidence>
<dbReference type="PRINTS" id="PR00701">
    <property type="entry name" value="60KDINNERMP"/>
</dbReference>
<dbReference type="HAMAP" id="MF_01810">
    <property type="entry name" value="YidC_type1"/>
    <property type="match status" value="1"/>
</dbReference>
<evidence type="ECO:0000256" key="2">
    <source>
        <dbReference type="ARBA" id="ARBA00010527"/>
    </source>
</evidence>
<dbReference type="STRING" id="684065.SAMN05421738_105157"/>
<proteinExistence type="inferred from homology"/>
<keyword evidence="4 13" id="KW-0813">Transport</keyword>
<dbReference type="GO" id="GO:0032977">
    <property type="term" value="F:membrane insertase activity"/>
    <property type="evidence" value="ECO:0007669"/>
    <property type="project" value="InterPro"/>
</dbReference>
<evidence type="ECO:0000256" key="9">
    <source>
        <dbReference type="ARBA" id="ARBA00023136"/>
    </source>
</evidence>
<evidence type="ECO:0000313" key="17">
    <source>
        <dbReference type="EMBL" id="SFN00921.1"/>
    </source>
</evidence>
<accession>A0A1I4VIC1</accession>
<dbReference type="InterPro" id="IPR019998">
    <property type="entry name" value="Membr_insert_YidC"/>
</dbReference>
<comment type="subunit">
    <text evidence="13">Interacts with the Sec translocase complex via SecD. Specifically interacts with transmembrane segments of nascent integral membrane proteins during membrane integration.</text>
</comment>
<dbReference type="GO" id="GO:0005886">
    <property type="term" value="C:plasma membrane"/>
    <property type="evidence" value="ECO:0007669"/>
    <property type="project" value="UniProtKB-SubCell"/>
</dbReference>
<evidence type="ECO:0000256" key="1">
    <source>
        <dbReference type="ARBA" id="ARBA00004429"/>
    </source>
</evidence>
<protein>
    <recommendedName>
        <fullName evidence="3 13">Membrane protein insertase YidC</fullName>
    </recommendedName>
    <alternativeName>
        <fullName evidence="12 13">Foldase YidC</fullName>
    </alternativeName>
    <alternativeName>
        <fullName evidence="11 13">Membrane integrase YidC</fullName>
    </alternativeName>
    <alternativeName>
        <fullName evidence="13">Membrane protein YidC</fullName>
    </alternativeName>
</protein>
<feature type="transmembrane region" description="Helical" evidence="13">
    <location>
        <begin position="522"/>
        <end position="541"/>
    </location>
</feature>
<keyword evidence="8 13" id="KW-1133">Transmembrane helix</keyword>
<dbReference type="OrthoDB" id="9780552at2"/>
<dbReference type="InterPro" id="IPR038221">
    <property type="entry name" value="YidC_periplasmic_sf"/>
</dbReference>
<dbReference type="GO" id="GO:0015031">
    <property type="term" value="P:protein transport"/>
    <property type="evidence" value="ECO:0007669"/>
    <property type="project" value="UniProtKB-KW"/>
</dbReference>
<name>A0A1I4VIC1_9FLAO</name>
<feature type="transmembrane region" description="Helical" evidence="13">
    <location>
        <begin position="419"/>
        <end position="445"/>
    </location>
</feature>
<feature type="compositionally biased region" description="Low complexity" evidence="15">
    <location>
        <begin position="594"/>
        <end position="608"/>
    </location>
</feature>
<feature type="transmembrane region" description="Helical" evidence="13">
    <location>
        <begin position="483"/>
        <end position="502"/>
    </location>
</feature>
<keyword evidence="18" id="KW-1185">Reference proteome</keyword>
<feature type="transmembrane region" description="Helical" evidence="13">
    <location>
        <begin position="547"/>
        <end position="563"/>
    </location>
</feature>
<dbReference type="GO" id="GO:0051205">
    <property type="term" value="P:protein insertion into membrane"/>
    <property type="evidence" value="ECO:0007669"/>
    <property type="project" value="TreeGrafter"/>
</dbReference>
<dbReference type="AlphaFoldDB" id="A0A1I4VIC1"/>
<dbReference type="InterPro" id="IPR001708">
    <property type="entry name" value="YidC/ALB3/OXA1/COX18"/>
</dbReference>
<keyword evidence="10 13" id="KW-0143">Chaperone</keyword>
<evidence type="ECO:0000313" key="18">
    <source>
        <dbReference type="Proteomes" id="UP000199149"/>
    </source>
</evidence>
<evidence type="ECO:0000256" key="11">
    <source>
        <dbReference type="ARBA" id="ARBA00033245"/>
    </source>
</evidence>
<dbReference type="CDD" id="cd19961">
    <property type="entry name" value="EcYidC-like_peri"/>
    <property type="match status" value="1"/>
</dbReference>
<dbReference type="NCBIfam" id="NF002356">
    <property type="entry name" value="PRK01318.2-3"/>
    <property type="match status" value="1"/>
</dbReference>
<sequence length="614" mass="71360">MQQEKKFDFNQTIGFILIAILFGVFYFLNKPSEEQIEAQKKELVQKQQEAKKHEQLNNTASQQAFQAVDPTLAQDVEVSNDKLKVKFSPKGAQISDVEIIGFDAYDAKKDGNKDPLHLVKNGSSKFNLSFKTKQGTVLNVADLVFVPQVQKNANNTVITFTANAQNSQIQYIYTLGDAYGIDFEVKTQGLSNITAENKVDLAWTMDAFSTEKGKDQEKYWSHTYFQFKGNKDIEYELFGADEWNEEESISWVANKQQFFASVLSYDEGFKNTNGGSKNSEKEDLTYSKHFHLNSQMDLKNSEMNYKFTWDFIPLDYKMLKGYNDKGFQNLIDFGWGLFGWLNKYFFLNIFKWLASVGITYGWVIFLMTIVVKLILSPVMYKQYRQSALMKVVRPELNAINDKYKDSKDAMKKQQETMEIYRTAGINPLAGCLPALLQIPIFYALFRFFPNLIDLRGVPFWFVDDLTAYDDIIRIPEWVPLLNGHLSIFAVLYIVAMMVYFKISGSMDNFQMPQQEGMPNMQFMKYMMYIMPVFFFVFLNNYASGLSWYYLVSNTINIFIVLYIKKFMIHEAKIQQIIETNKTKPKKQGKFASKMQNMMQQAQEMQNQQKDNKKK</sequence>
<dbReference type="RefSeq" id="WP_092907585.1">
    <property type="nucleotide sequence ID" value="NZ_FOUZ01000005.1"/>
</dbReference>
<dbReference type="InterPro" id="IPR028055">
    <property type="entry name" value="YidC/Oxa/ALB_C"/>
</dbReference>
<evidence type="ECO:0000256" key="3">
    <source>
        <dbReference type="ARBA" id="ARBA00015325"/>
    </source>
</evidence>
<evidence type="ECO:0000256" key="7">
    <source>
        <dbReference type="ARBA" id="ARBA00022927"/>
    </source>
</evidence>
<evidence type="ECO:0000256" key="5">
    <source>
        <dbReference type="ARBA" id="ARBA00022475"/>
    </source>
</evidence>
<dbReference type="Gene3D" id="2.70.98.90">
    <property type="match status" value="1"/>
</dbReference>
<keyword evidence="9 13" id="KW-0472">Membrane</keyword>
<dbReference type="Proteomes" id="UP000199149">
    <property type="component" value="Unassembled WGS sequence"/>
</dbReference>
<feature type="coiled-coil region" evidence="14">
    <location>
        <begin position="29"/>
        <end position="63"/>
    </location>
</feature>
<evidence type="ECO:0000256" key="4">
    <source>
        <dbReference type="ARBA" id="ARBA00022448"/>
    </source>
</evidence>
<gene>
    <name evidence="13" type="primary">yidC</name>
    <name evidence="17" type="ORF">SAMN05421738_105157</name>
</gene>
<reference evidence="18" key="1">
    <citation type="submission" date="2016-10" db="EMBL/GenBank/DDBJ databases">
        <authorList>
            <person name="Varghese N."/>
            <person name="Submissions S."/>
        </authorList>
    </citation>
    <scope>NUCLEOTIDE SEQUENCE [LARGE SCALE GENOMIC DNA]</scope>
    <source>
        <strain evidence="18">XJ109</strain>
    </source>
</reference>
<evidence type="ECO:0000256" key="13">
    <source>
        <dbReference type="HAMAP-Rule" id="MF_01810"/>
    </source>
</evidence>
<keyword evidence="14" id="KW-0175">Coiled coil</keyword>
<feature type="transmembrane region" description="Helical" evidence="13">
    <location>
        <begin position="352"/>
        <end position="375"/>
    </location>
</feature>
<evidence type="ECO:0000256" key="14">
    <source>
        <dbReference type="SAM" id="Coils"/>
    </source>
</evidence>
<dbReference type="EMBL" id="FOUZ01000005">
    <property type="protein sequence ID" value="SFN00921.1"/>
    <property type="molecule type" value="Genomic_DNA"/>
</dbReference>
<comment type="similarity">
    <text evidence="2 13">Belongs to the OXA1/ALB3/YidC family. Type 1 subfamily.</text>
</comment>
<evidence type="ECO:0000256" key="8">
    <source>
        <dbReference type="ARBA" id="ARBA00022989"/>
    </source>
</evidence>
<dbReference type="NCBIfam" id="TIGR03593">
    <property type="entry name" value="yidC_nterm"/>
    <property type="match status" value="1"/>
</dbReference>
<evidence type="ECO:0000259" key="16">
    <source>
        <dbReference type="Pfam" id="PF02096"/>
    </source>
</evidence>
<dbReference type="NCBIfam" id="TIGR03592">
    <property type="entry name" value="yidC_oxa1_cterm"/>
    <property type="match status" value="1"/>
</dbReference>
<keyword evidence="5 13" id="KW-1003">Cell membrane</keyword>
<dbReference type="InterPro" id="IPR028053">
    <property type="entry name" value="Membr_insert_YidC_N"/>
</dbReference>
<feature type="region of interest" description="Disordered" evidence="15">
    <location>
        <begin position="584"/>
        <end position="614"/>
    </location>
</feature>
<comment type="subcellular location">
    <subcellularLocation>
        <location evidence="1">Cell inner membrane</location>
        <topology evidence="1">Multi-pass membrane protein</topology>
    </subcellularLocation>
    <subcellularLocation>
        <location evidence="13">Cell membrane</location>
        <topology evidence="13">Multi-pass membrane protein</topology>
    </subcellularLocation>
</comment>
<comment type="function">
    <text evidence="13">Required for the insertion and/or proper folding and/or complex formation of integral membrane proteins into the membrane. Involved in integration of membrane proteins that insert both dependently and independently of the Sec translocase complex, as well as at least some lipoproteins. Aids folding of multispanning membrane proteins.</text>
</comment>
<keyword evidence="7 13" id="KW-0653">Protein transport</keyword>
<evidence type="ECO:0000256" key="6">
    <source>
        <dbReference type="ARBA" id="ARBA00022692"/>
    </source>
</evidence>
<evidence type="ECO:0000256" key="10">
    <source>
        <dbReference type="ARBA" id="ARBA00023186"/>
    </source>
</evidence>
<dbReference type="InterPro" id="IPR047196">
    <property type="entry name" value="YidC_ALB_C"/>
</dbReference>
<dbReference type="CDD" id="cd20070">
    <property type="entry name" value="5TM_YidC_Alb3"/>
    <property type="match status" value="1"/>
</dbReference>
<feature type="transmembrane region" description="Helical" evidence="13">
    <location>
        <begin position="12"/>
        <end position="28"/>
    </location>
</feature>
<evidence type="ECO:0000256" key="12">
    <source>
        <dbReference type="ARBA" id="ARBA00033342"/>
    </source>
</evidence>
<dbReference type="Pfam" id="PF02096">
    <property type="entry name" value="60KD_IMP"/>
    <property type="match status" value="1"/>
</dbReference>
<keyword evidence="6 13" id="KW-0812">Transmembrane</keyword>
<feature type="domain" description="Membrane insertase YidC/Oxa/ALB C-terminal" evidence="16">
    <location>
        <begin position="360"/>
        <end position="565"/>
    </location>
</feature>